<comment type="similarity">
    <text evidence="3 17">Belongs to the complex I subunit 4 family.</text>
</comment>
<evidence type="ECO:0000256" key="14">
    <source>
        <dbReference type="ARBA" id="ARBA00023128"/>
    </source>
</evidence>
<reference evidence="21" key="1">
    <citation type="journal article" date="2014" name="Int. J. Biol. Sci.">
        <title>Complete Mitochondrial Genomes of Carcinoscorpius rotundicauda and Tachypleus tridentatus (Xiphosura, Arthropoda) and Implications for Chelicerate Phylogenetic Studies.</title>
        <authorList>
            <person name="Baek S.Y."/>
            <person name="Choi E.H."/>
            <person name="Jang K.H."/>
            <person name="Ryu S.H."/>
            <person name="Park S.M."/>
            <person name="Suk H.Y."/>
            <person name="Chang C.Y."/>
            <person name="Hwang U.W."/>
        </authorList>
    </citation>
    <scope>NUCLEOTIDE SEQUENCE</scope>
</reference>
<gene>
    <name evidence="21" type="primary">ND4</name>
</gene>
<feature type="domain" description="NADH:ubiquinone oxidoreductase chain 4 N-terminal" evidence="20">
    <location>
        <begin position="3"/>
        <end position="103"/>
    </location>
</feature>
<dbReference type="GO" id="GO:0048039">
    <property type="term" value="F:ubiquinone binding"/>
    <property type="evidence" value="ECO:0007669"/>
    <property type="project" value="TreeGrafter"/>
</dbReference>
<organism evidence="21">
    <name type="scientific">Tachypleus tridentatus</name>
    <name type="common">Japanese horseshoe crab</name>
    <dbReference type="NCBI Taxonomy" id="6853"/>
    <lineage>
        <taxon>Eukaryota</taxon>
        <taxon>Metazoa</taxon>
        <taxon>Ecdysozoa</taxon>
        <taxon>Arthropoda</taxon>
        <taxon>Chelicerata</taxon>
        <taxon>Merostomata</taxon>
        <taxon>Xiphosura</taxon>
        <taxon>Limulidae</taxon>
        <taxon>Tachypleus</taxon>
    </lineage>
</organism>
<evidence type="ECO:0000256" key="11">
    <source>
        <dbReference type="ARBA" id="ARBA00022989"/>
    </source>
</evidence>
<feature type="transmembrane region" description="Helical" evidence="17">
    <location>
        <begin position="90"/>
        <end position="106"/>
    </location>
</feature>
<dbReference type="InterPro" id="IPR003918">
    <property type="entry name" value="NADH_UbQ_OxRdtase"/>
</dbReference>
<keyword evidence="14 17" id="KW-0496">Mitochondrion</keyword>
<feature type="signal peptide" evidence="18">
    <location>
        <begin position="1"/>
        <end position="18"/>
    </location>
</feature>
<evidence type="ECO:0000256" key="18">
    <source>
        <dbReference type="SAM" id="SignalP"/>
    </source>
</evidence>
<dbReference type="GO" id="GO:0003954">
    <property type="term" value="F:NADH dehydrogenase activity"/>
    <property type="evidence" value="ECO:0007669"/>
    <property type="project" value="TreeGrafter"/>
</dbReference>
<evidence type="ECO:0000256" key="16">
    <source>
        <dbReference type="ARBA" id="ARBA00049551"/>
    </source>
</evidence>
<dbReference type="EC" id="7.1.1.2" evidence="4 17"/>
<evidence type="ECO:0000259" key="20">
    <source>
        <dbReference type="Pfam" id="PF01059"/>
    </source>
</evidence>
<dbReference type="GO" id="GO:0031966">
    <property type="term" value="C:mitochondrial membrane"/>
    <property type="evidence" value="ECO:0007669"/>
    <property type="project" value="UniProtKB-SubCell"/>
</dbReference>
<feature type="chain" id="PRO_5003932568" description="NADH-ubiquinone oxidoreductase chain 4" evidence="18">
    <location>
        <begin position="19"/>
        <end position="447"/>
    </location>
</feature>
<dbReference type="PANTHER" id="PTHR43507:SF20">
    <property type="entry name" value="NADH-UBIQUINONE OXIDOREDUCTASE CHAIN 4"/>
    <property type="match status" value="1"/>
</dbReference>
<feature type="transmembrane region" description="Helical" evidence="17">
    <location>
        <begin position="336"/>
        <end position="358"/>
    </location>
</feature>
<feature type="transmembrane region" description="Helical" evidence="17">
    <location>
        <begin position="112"/>
        <end position="132"/>
    </location>
</feature>
<comment type="catalytic activity">
    <reaction evidence="16 17">
        <text>a ubiquinone + NADH + 5 H(+)(in) = a ubiquinol + NAD(+) + 4 H(+)(out)</text>
        <dbReference type="Rhea" id="RHEA:29091"/>
        <dbReference type="Rhea" id="RHEA-COMP:9565"/>
        <dbReference type="Rhea" id="RHEA-COMP:9566"/>
        <dbReference type="ChEBI" id="CHEBI:15378"/>
        <dbReference type="ChEBI" id="CHEBI:16389"/>
        <dbReference type="ChEBI" id="CHEBI:17976"/>
        <dbReference type="ChEBI" id="CHEBI:57540"/>
        <dbReference type="ChEBI" id="CHEBI:57945"/>
        <dbReference type="EC" id="7.1.1.2"/>
    </reaction>
</comment>
<evidence type="ECO:0000259" key="19">
    <source>
        <dbReference type="Pfam" id="PF00361"/>
    </source>
</evidence>
<keyword evidence="10 17" id="KW-0249">Electron transport</keyword>
<dbReference type="EMBL" id="JQ739210">
    <property type="protein sequence ID" value="AFH09301.1"/>
    <property type="molecule type" value="Genomic_DNA"/>
</dbReference>
<evidence type="ECO:0000256" key="6">
    <source>
        <dbReference type="ARBA" id="ARBA00022448"/>
    </source>
</evidence>
<name>K9LBB7_TACTR</name>
<keyword evidence="12 17" id="KW-0520">NAD</keyword>
<sequence length="447" mass="51080">MSMLGMFMCMCMLSLCTMIFSWEVVQCGLFFLSFLSIFFIYCFSSFSCLSVMMGGDLLSFSLISLSCWICSLMLLASYKIYMNNFNSEKFSFLVILILIFLFLSFGCLDLLMFYVFFECVLVPTFLLIIGWGGQPERLQAGIYMFFYTLCASLPLLVGILNLYGKSGSMVYYVLMLNGSEMEMIWFFIFIIAFLVKLPVFLLHLWLPKAHVEAPIAGSMILAGILLKLGGYGLFRVLFLFQNFVIYSGGFLLSVGLMGGLLTSFICLRQVDLKSLIAYSSVGHMGMVMGGIITLNSWGCSGALLLMIAHGLCSSALFCLANLVYERFYSRSLMVLKGLMSIFPMLAMWWFLFCVFNMAAPPSMNLFGEIFLMMSMISWSRWTMICLILLSFFSACYSLFMFSSTQHGKSWMMFPFNEIKVREYILLLLHFVPLNFLVFNLDLWSYWF</sequence>
<feature type="transmembrane region" description="Helical" evidence="17">
    <location>
        <begin position="423"/>
        <end position="446"/>
    </location>
</feature>
<keyword evidence="18" id="KW-0732">Signal</keyword>
<comment type="function">
    <text evidence="1">Core subunit of the mitochondrial membrane respiratory chain NADH dehydrogenase (Complex I) that is believed to belong to the minimal assembly required for catalysis. Complex I functions in the transfer of electrons from NADH to the respiratory chain. The immediate electron acceptor for the enzyme is believed to be ubiquinone.</text>
</comment>
<evidence type="ECO:0000256" key="3">
    <source>
        <dbReference type="ARBA" id="ARBA00009025"/>
    </source>
</evidence>
<feature type="transmembrane region" description="Helical" evidence="17">
    <location>
        <begin position="275"/>
        <end position="297"/>
    </location>
</feature>
<comment type="function">
    <text evidence="17">Core subunit of the mitochondrial membrane respiratory chain NADH dehydrogenase (Complex I) which catalyzes electron transfer from NADH through the respiratory chain, using ubiquinone as an electron acceptor. Essential for the catalytic activity and assembly of complex I.</text>
</comment>
<evidence type="ECO:0000256" key="10">
    <source>
        <dbReference type="ARBA" id="ARBA00022982"/>
    </source>
</evidence>
<evidence type="ECO:0000256" key="5">
    <source>
        <dbReference type="ARBA" id="ARBA00021006"/>
    </source>
</evidence>
<comment type="subcellular location">
    <subcellularLocation>
        <location evidence="2 17">Mitochondrion membrane</location>
        <topology evidence="2 17">Multi-pass membrane protein</topology>
    </subcellularLocation>
</comment>
<dbReference type="AlphaFoldDB" id="K9LBB7"/>
<dbReference type="PRINTS" id="PR01437">
    <property type="entry name" value="NUOXDRDTASE4"/>
</dbReference>
<evidence type="ECO:0000256" key="17">
    <source>
        <dbReference type="RuleBase" id="RU003297"/>
    </source>
</evidence>
<protein>
    <recommendedName>
        <fullName evidence="5 17">NADH-ubiquinone oxidoreductase chain 4</fullName>
        <ecNumber evidence="4 17">7.1.1.2</ecNumber>
    </recommendedName>
</protein>
<dbReference type="GO" id="GO:0015990">
    <property type="term" value="P:electron transport coupled proton transport"/>
    <property type="evidence" value="ECO:0007669"/>
    <property type="project" value="TreeGrafter"/>
</dbReference>
<keyword evidence="13 17" id="KW-0830">Ubiquinone</keyword>
<feature type="transmembrane region" description="Helical" evidence="17">
    <location>
        <begin position="58"/>
        <end position="78"/>
    </location>
</feature>
<dbReference type="GO" id="GO:0008137">
    <property type="term" value="F:NADH dehydrogenase (ubiquinone) activity"/>
    <property type="evidence" value="ECO:0007669"/>
    <property type="project" value="UniProtKB-UniRule"/>
</dbReference>
<keyword evidence="9" id="KW-1278">Translocase</keyword>
<evidence type="ECO:0000256" key="7">
    <source>
        <dbReference type="ARBA" id="ARBA00022660"/>
    </source>
</evidence>
<dbReference type="PANTHER" id="PTHR43507">
    <property type="entry name" value="NADH-UBIQUINONE OXIDOREDUCTASE CHAIN 4"/>
    <property type="match status" value="1"/>
</dbReference>
<evidence type="ECO:0000256" key="15">
    <source>
        <dbReference type="ARBA" id="ARBA00023136"/>
    </source>
</evidence>
<dbReference type="Pfam" id="PF01059">
    <property type="entry name" value="Oxidored_q5_N"/>
    <property type="match status" value="1"/>
</dbReference>
<evidence type="ECO:0000256" key="2">
    <source>
        <dbReference type="ARBA" id="ARBA00004225"/>
    </source>
</evidence>
<keyword evidence="6 17" id="KW-0813">Transport</keyword>
<feature type="transmembrane region" description="Helical" evidence="17">
    <location>
        <begin position="218"/>
        <end position="238"/>
    </location>
</feature>
<feature type="transmembrane region" description="Helical" evidence="17">
    <location>
        <begin position="244"/>
        <end position="268"/>
    </location>
</feature>
<keyword evidence="15 17" id="KW-0472">Membrane</keyword>
<evidence type="ECO:0000256" key="8">
    <source>
        <dbReference type="ARBA" id="ARBA00022692"/>
    </source>
</evidence>
<evidence type="ECO:0000256" key="4">
    <source>
        <dbReference type="ARBA" id="ARBA00012944"/>
    </source>
</evidence>
<keyword evidence="8 17" id="KW-0812">Transmembrane</keyword>
<geneLocation type="mitochondrion" evidence="21"/>
<feature type="domain" description="NADH:quinone oxidoreductase/Mrp antiporter transmembrane" evidence="19">
    <location>
        <begin position="109"/>
        <end position="392"/>
    </location>
</feature>
<feature type="transmembrane region" description="Helical" evidence="17">
    <location>
        <begin position="144"/>
        <end position="163"/>
    </location>
</feature>
<dbReference type="Pfam" id="PF00361">
    <property type="entry name" value="Proton_antipo_M"/>
    <property type="match status" value="1"/>
</dbReference>
<evidence type="ECO:0000256" key="13">
    <source>
        <dbReference type="ARBA" id="ARBA00023075"/>
    </source>
</evidence>
<evidence type="ECO:0000256" key="12">
    <source>
        <dbReference type="ARBA" id="ARBA00023027"/>
    </source>
</evidence>
<dbReference type="InterPro" id="IPR000260">
    <property type="entry name" value="NADH4_N"/>
</dbReference>
<feature type="transmembrane region" description="Helical" evidence="17">
    <location>
        <begin position="378"/>
        <end position="402"/>
    </location>
</feature>
<keyword evidence="11 17" id="KW-1133">Transmembrane helix</keyword>
<keyword evidence="7 17" id="KW-0679">Respiratory chain</keyword>
<accession>K9LBB7</accession>
<proteinExistence type="inferred from homology"/>
<evidence type="ECO:0000256" key="9">
    <source>
        <dbReference type="ARBA" id="ARBA00022967"/>
    </source>
</evidence>
<feature type="transmembrane region" description="Helical" evidence="17">
    <location>
        <begin position="303"/>
        <end position="324"/>
    </location>
</feature>
<feature type="transmembrane region" description="Helical" evidence="17">
    <location>
        <begin position="183"/>
        <end position="206"/>
    </location>
</feature>
<evidence type="ECO:0000256" key="1">
    <source>
        <dbReference type="ARBA" id="ARBA00003257"/>
    </source>
</evidence>
<dbReference type="InterPro" id="IPR001750">
    <property type="entry name" value="ND/Mrp_TM"/>
</dbReference>
<dbReference type="GO" id="GO:0042773">
    <property type="term" value="P:ATP synthesis coupled electron transport"/>
    <property type="evidence" value="ECO:0007669"/>
    <property type="project" value="InterPro"/>
</dbReference>
<evidence type="ECO:0000313" key="21">
    <source>
        <dbReference type="EMBL" id="AFH09301.1"/>
    </source>
</evidence>
<feature type="transmembrane region" description="Helical" evidence="17">
    <location>
        <begin position="29"/>
        <end position="52"/>
    </location>
</feature>